<keyword evidence="1" id="KW-0489">Methyltransferase</keyword>
<dbReference type="Gene3D" id="3.40.50.150">
    <property type="entry name" value="Vaccinia Virus protein VP39"/>
    <property type="match status" value="1"/>
</dbReference>
<dbReference type="Gene3D" id="3.30.70.1170">
    <property type="entry name" value="Sun protein, domain 3"/>
    <property type="match status" value="1"/>
</dbReference>
<evidence type="ECO:0000256" key="4">
    <source>
        <dbReference type="ARBA" id="ARBA00022884"/>
    </source>
</evidence>
<dbReference type="STRING" id="583356.Igag_1630"/>
<evidence type="ECO:0000256" key="1">
    <source>
        <dbReference type="ARBA" id="ARBA00022603"/>
    </source>
</evidence>
<dbReference type="Proteomes" id="UP000001304">
    <property type="component" value="Chromosome"/>
</dbReference>
<dbReference type="PANTHER" id="PTHR22807:SF70">
    <property type="entry name" value="TRNA_RRNA CYTOSINE-C5-METHYLASE, NOL1_NOP2_SUN FAMILY, FUSED TO N-TERMINAL NUSB REGULATOR DOMAIN"/>
    <property type="match status" value="1"/>
</dbReference>
<feature type="domain" description="SAM-dependent MTase RsmB/NOP-type" evidence="5">
    <location>
        <begin position="143"/>
        <end position="417"/>
    </location>
</feature>
<dbReference type="GO" id="GO:0008173">
    <property type="term" value="F:RNA methyltransferase activity"/>
    <property type="evidence" value="ECO:0007669"/>
    <property type="project" value="InterPro"/>
</dbReference>
<organism evidence="6 7">
    <name type="scientific">Ignisphaera aggregans (strain DSM 17230 / JCM 13409 / AQ1.S1)</name>
    <dbReference type="NCBI Taxonomy" id="583356"/>
    <lineage>
        <taxon>Archaea</taxon>
        <taxon>Thermoproteota</taxon>
        <taxon>Thermoprotei</taxon>
        <taxon>Desulfurococcales</taxon>
        <taxon>Desulfurococcaceae</taxon>
        <taxon>Ignisphaera</taxon>
    </lineage>
</organism>
<dbReference type="InterPro" id="IPR049560">
    <property type="entry name" value="MeTrfase_RsmB-F_NOP2_cat"/>
</dbReference>
<dbReference type="KEGG" id="iag:Igag_1630"/>
<keyword evidence="2" id="KW-0808">Transferase</keyword>
<dbReference type="GO" id="GO:0001510">
    <property type="term" value="P:RNA methylation"/>
    <property type="evidence" value="ECO:0007669"/>
    <property type="project" value="InterPro"/>
</dbReference>
<dbReference type="PROSITE" id="PS51686">
    <property type="entry name" value="SAM_MT_RSMB_NOP"/>
    <property type="match status" value="1"/>
</dbReference>
<dbReference type="BioCyc" id="IAGG583356:GHAH-1618-MONOMER"/>
<dbReference type="HOGENOM" id="CLU_005316_7_6_2"/>
<dbReference type="InterPro" id="IPR001678">
    <property type="entry name" value="MeTrfase_RsmB-F_NOP2_dom"/>
</dbReference>
<dbReference type="InterPro" id="IPR029063">
    <property type="entry name" value="SAM-dependent_MTases_sf"/>
</dbReference>
<dbReference type="SUPFAM" id="SSF53335">
    <property type="entry name" value="S-adenosyl-L-methionine-dependent methyltransferases"/>
    <property type="match status" value="1"/>
</dbReference>
<dbReference type="PRINTS" id="PR02008">
    <property type="entry name" value="RCMTFAMILY"/>
</dbReference>
<keyword evidence="7" id="KW-1185">Reference proteome</keyword>
<evidence type="ECO:0000313" key="7">
    <source>
        <dbReference type="Proteomes" id="UP000001304"/>
    </source>
</evidence>
<proteinExistence type="predicted"/>
<dbReference type="InterPro" id="IPR054728">
    <property type="entry name" value="RsmB-like_ferredoxin"/>
</dbReference>
<accession>E0SRP7</accession>
<dbReference type="GO" id="GO:0003723">
    <property type="term" value="F:RNA binding"/>
    <property type="evidence" value="ECO:0007669"/>
    <property type="project" value="UniProtKB-KW"/>
</dbReference>
<evidence type="ECO:0000256" key="2">
    <source>
        <dbReference type="ARBA" id="ARBA00022679"/>
    </source>
</evidence>
<protein>
    <submittedName>
        <fullName evidence="6">Fmu (Sun) domain protein</fullName>
    </submittedName>
</protein>
<reference evidence="6 7" key="1">
    <citation type="journal article" date="2010" name="Stand. Genomic Sci.">
        <title>Complete genome sequence of Ignisphaera aggregans type strain (AQ1.S1).</title>
        <authorList>
            <person name="Goker M."/>
            <person name="Held B."/>
            <person name="Lapidus A."/>
            <person name="Nolan M."/>
            <person name="Spring S."/>
            <person name="Yasawong M."/>
            <person name="Lucas S."/>
            <person name="Glavina Del Rio T."/>
            <person name="Tice H."/>
            <person name="Cheng J.F."/>
            <person name="Goodwin L."/>
            <person name="Tapia R."/>
            <person name="Pitluck S."/>
            <person name="Liolios K."/>
            <person name="Ivanova N."/>
            <person name="Mavromatis K."/>
            <person name="Mikhailova N."/>
            <person name="Pati A."/>
            <person name="Chen A."/>
            <person name="Palaniappan K."/>
            <person name="Brambilla E."/>
            <person name="Land M."/>
            <person name="Hauser L."/>
            <person name="Chang Y.J."/>
            <person name="Jeffries C.D."/>
            <person name="Brettin T."/>
            <person name="Detter J.C."/>
            <person name="Han C."/>
            <person name="Rohde M."/>
            <person name="Sikorski J."/>
            <person name="Woyke T."/>
            <person name="Bristow J."/>
            <person name="Eisen J.A."/>
            <person name="Markowitz V."/>
            <person name="Hugenholtz P."/>
            <person name="Kyrpides N.C."/>
            <person name="Klenk H.P."/>
        </authorList>
    </citation>
    <scope>NUCLEOTIDE SEQUENCE [LARGE SCALE GENOMIC DNA]</scope>
    <source>
        <strain evidence="7">DSM 17230 / JCM 13409 / AQ1.S1</strain>
    </source>
</reference>
<dbReference type="Pfam" id="PF22458">
    <property type="entry name" value="RsmF-B_ferredox"/>
    <property type="match status" value="1"/>
</dbReference>
<dbReference type="AlphaFoldDB" id="E0SRP7"/>
<dbReference type="EMBL" id="CP002098">
    <property type="protein sequence ID" value="ADM28428.1"/>
    <property type="molecule type" value="Genomic_DNA"/>
</dbReference>
<dbReference type="InterPro" id="IPR023267">
    <property type="entry name" value="RCMT"/>
</dbReference>
<dbReference type="Pfam" id="PF01189">
    <property type="entry name" value="Methyltr_RsmB-F"/>
    <property type="match status" value="1"/>
</dbReference>
<name>E0SRP7_IGNAA</name>
<gene>
    <name evidence="6" type="ordered locus">Igag_1630</name>
</gene>
<evidence type="ECO:0000256" key="3">
    <source>
        <dbReference type="ARBA" id="ARBA00022691"/>
    </source>
</evidence>
<keyword evidence="4" id="KW-0694">RNA-binding</keyword>
<evidence type="ECO:0000313" key="6">
    <source>
        <dbReference type="EMBL" id="ADM28428.1"/>
    </source>
</evidence>
<keyword evidence="3" id="KW-0949">S-adenosyl-L-methionine</keyword>
<sequence length="417" mass="48333">MNIDAIVSILATTLYTVKRRRISTRRAFSYVCRRFGCRISGIDREELYRLAIDFITNYHKLLYIAKSIRGSEPSHKTLAKIYLYLKLRESGEKIPTKLRKAIARDIPGIERSYSVEELWALYSVPKWIYDKLSMVLPREDVEELFRAINRRVLWIRINTLRIDIDKALKVLENSDVVFIQDKTYPFILRIVKTKRPIRTLELFKNGSIVIQDKASIFTVLALRPEPDMVIYDFAAAPGIKTSLIMQLTENRARIIAIDLSRRRLEAMKLLLKRYGVDTSRVDLVLSDSRYISMARKADASLIDAVCSSSGAMPKDPSIRIILRDPSIPEKMKKIQIAMLENTLRYTDIAVYAVCSLFPEEGEEVVETLTDRGIEHRVVDTRIPTSRGYKRYKIWSLVSRTFPHIDECEGFFIARLER</sequence>
<dbReference type="PANTHER" id="PTHR22807">
    <property type="entry name" value="NOP2 YEAST -RELATED NOL1/NOP2/FMU SUN DOMAIN-CONTAINING"/>
    <property type="match status" value="1"/>
</dbReference>
<evidence type="ECO:0000259" key="5">
    <source>
        <dbReference type="PROSITE" id="PS51686"/>
    </source>
</evidence>